<evidence type="ECO:0000313" key="2">
    <source>
        <dbReference type="EMBL" id="MBD3327029.1"/>
    </source>
</evidence>
<dbReference type="SFLD" id="SFLDG01129">
    <property type="entry name" value="C1.5:_HAD__Beta-PGM__Phosphata"/>
    <property type="match status" value="1"/>
</dbReference>
<dbReference type="Pfam" id="PF00702">
    <property type="entry name" value="Hydrolase"/>
    <property type="match status" value="1"/>
</dbReference>
<dbReference type="InterPro" id="IPR051540">
    <property type="entry name" value="S-2-haloacid_dehalogenase"/>
</dbReference>
<dbReference type="NCBIfam" id="TIGR01549">
    <property type="entry name" value="HAD-SF-IA-v1"/>
    <property type="match status" value="1"/>
</dbReference>
<dbReference type="NCBIfam" id="TIGR01509">
    <property type="entry name" value="HAD-SF-IA-v3"/>
    <property type="match status" value="1"/>
</dbReference>
<dbReference type="InterPro" id="IPR036412">
    <property type="entry name" value="HAD-like_sf"/>
</dbReference>
<comment type="caution">
    <text evidence="2">The sequence shown here is derived from an EMBL/GenBank/DDBJ whole genome shotgun (WGS) entry which is preliminary data.</text>
</comment>
<dbReference type="PRINTS" id="PR00413">
    <property type="entry name" value="HADHALOGNASE"/>
</dbReference>
<protein>
    <submittedName>
        <fullName evidence="2">HAD-IA family hydrolase</fullName>
    </submittedName>
</protein>
<proteinExistence type="predicted"/>
<dbReference type="InterPro" id="IPR023214">
    <property type="entry name" value="HAD_sf"/>
</dbReference>
<evidence type="ECO:0000313" key="3">
    <source>
        <dbReference type="Proteomes" id="UP000649604"/>
    </source>
</evidence>
<dbReference type="EMBL" id="WJJP01000675">
    <property type="protein sequence ID" value="MBD3327029.1"/>
    <property type="molecule type" value="Genomic_DNA"/>
</dbReference>
<accession>A0A9D5Q7M3</accession>
<dbReference type="SUPFAM" id="SSF56784">
    <property type="entry name" value="HAD-like"/>
    <property type="match status" value="1"/>
</dbReference>
<dbReference type="PANTHER" id="PTHR43316">
    <property type="entry name" value="HYDROLASE, HALOACID DELAHOGENASE-RELATED"/>
    <property type="match status" value="1"/>
</dbReference>
<evidence type="ECO:0000256" key="1">
    <source>
        <dbReference type="ARBA" id="ARBA00022801"/>
    </source>
</evidence>
<sequence>MEVVWTNLSQGGRTMSIKAFIFDLYGTLIVRKERQFIHQIIQYHPRQLLGGQKTTGLGSLVVNMKQRLMATDLSTQSIPQDVLALFASTSHLPPAQIEHELRESLLAESCSAKLFPGVKTILTFLKRRGYRIGVVSNVSTYHKDPFFRFGLDRLVDAAVFSCDVGIIKPETAIYLEACNRLGVTPKEVVFVGDSYKMDVKIPLSLGMKAIHISKSSRENLSIAEIAEMGLVIVREELSHLKHGLHDERLPSQPTLDCQTFTLLNSPFGKTSLTYRCDGFAHGSPAWWYLKRYLDPTTIPLIETAYRLAQMTGLQELLPTTLEVDGEPFLLLPHQDGTLVRKGMQLSPDTLYHVGRHAAFAYMFSNMTFHPSSLLLTSDAHHPSLTVLNFDRCFLEKPYIRRFIRRTLHALVGRETPAKTPGVQAIQEGIASYLKEIHPHRPAILDMLQQHEHSAPRPPGDHPVLTSADIERINARMQTPPEQVIDAIMTG</sequence>
<reference evidence="2" key="1">
    <citation type="submission" date="2019-11" db="EMBL/GenBank/DDBJ databases">
        <title>Microbial mats filling the niche in hypersaline microbial mats.</title>
        <authorList>
            <person name="Wong H.L."/>
            <person name="Macleod F.I."/>
            <person name="White R.A. III"/>
            <person name="Burns B.P."/>
        </authorList>
    </citation>
    <scope>NUCLEOTIDE SEQUENCE</scope>
    <source>
        <strain evidence="2">Rbin_158</strain>
    </source>
</reference>
<dbReference type="GO" id="GO:0016787">
    <property type="term" value="F:hydrolase activity"/>
    <property type="evidence" value="ECO:0007669"/>
    <property type="project" value="UniProtKB-KW"/>
</dbReference>
<dbReference type="Gene3D" id="3.40.50.1000">
    <property type="entry name" value="HAD superfamily/HAD-like"/>
    <property type="match status" value="1"/>
</dbReference>
<name>A0A9D5Q7M3_9BACT</name>
<keyword evidence="1 2" id="KW-0378">Hydrolase</keyword>
<dbReference type="SFLD" id="SFLDS00003">
    <property type="entry name" value="Haloacid_Dehalogenase"/>
    <property type="match status" value="1"/>
</dbReference>
<dbReference type="InterPro" id="IPR006439">
    <property type="entry name" value="HAD-SF_hydro_IA"/>
</dbReference>
<gene>
    <name evidence="2" type="ORF">GF339_20755</name>
</gene>
<organism evidence="2 3">
    <name type="scientific">candidate division KSB3 bacterium</name>
    <dbReference type="NCBI Taxonomy" id="2044937"/>
    <lineage>
        <taxon>Bacteria</taxon>
        <taxon>candidate division KSB3</taxon>
    </lineage>
</organism>
<dbReference type="AlphaFoldDB" id="A0A9D5Q7M3"/>
<dbReference type="Proteomes" id="UP000649604">
    <property type="component" value="Unassembled WGS sequence"/>
</dbReference>